<evidence type="ECO:0000259" key="3">
    <source>
        <dbReference type="Pfam" id="PF12773"/>
    </source>
</evidence>
<dbReference type="Proteomes" id="UP000182192">
    <property type="component" value="Unassembled WGS sequence"/>
</dbReference>
<evidence type="ECO:0000256" key="1">
    <source>
        <dbReference type="SAM" id="Coils"/>
    </source>
</evidence>
<dbReference type="Pfam" id="PF12773">
    <property type="entry name" value="DZR"/>
    <property type="match status" value="1"/>
</dbReference>
<keyword evidence="2" id="KW-1133">Transmembrane helix</keyword>
<dbReference type="InterPro" id="IPR025874">
    <property type="entry name" value="DZR"/>
</dbReference>
<name>A0A1I1QG14_RUMAL</name>
<evidence type="ECO:0000256" key="2">
    <source>
        <dbReference type="SAM" id="Phobius"/>
    </source>
</evidence>
<feature type="domain" description="DZANK-type" evidence="3">
    <location>
        <begin position="4"/>
        <end position="63"/>
    </location>
</feature>
<keyword evidence="2" id="KW-0472">Membrane</keyword>
<dbReference type="AlphaFoldDB" id="A0A1I1QG14"/>
<keyword evidence="2" id="KW-0812">Transmembrane</keyword>
<accession>A0A1I1QG14</accession>
<feature type="transmembrane region" description="Helical" evidence="2">
    <location>
        <begin position="203"/>
        <end position="224"/>
    </location>
</feature>
<feature type="coiled-coil region" evidence="1">
    <location>
        <begin position="276"/>
        <end position="303"/>
    </location>
</feature>
<dbReference type="EMBL" id="FOKQ01000047">
    <property type="protein sequence ID" value="SFD20947.1"/>
    <property type="molecule type" value="Genomic_DNA"/>
</dbReference>
<organism evidence="4 5">
    <name type="scientific">Ruminococcus albus</name>
    <dbReference type="NCBI Taxonomy" id="1264"/>
    <lineage>
        <taxon>Bacteria</taxon>
        <taxon>Bacillati</taxon>
        <taxon>Bacillota</taxon>
        <taxon>Clostridia</taxon>
        <taxon>Eubacteriales</taxon>
        <taxon>Oscillospiraceae</taxon>
        <taxon>Ruminococcus</taxon>
    </lineage>
</organism>
<evidence type="ECO:0000313" key="5">
    <source>
        <dbReference type="Proteomes" id="UP000182192"/>
    </source>
</evidence>
<proteinExistence type="predicted"/>
<dbReference type="RefSeq" id="WP_074963171.1">
    <property type="nucleotide sequence ID" value="NZ_FOKQ01000047.1"/>
</dbReference>
<evidence type="ECO:0000313" key="4">
    <source>
        <dbReference type="EMBL" id="SFD20947.1"/>
    </source>
</evidence>
<gene>
    <name evidence="4" type="ORF">SAMN02910406_03394</name>
</gene>
<sequence length="392" mass="44623">MAYCTNCGAFNTDDSDFCKGCGIRFDRQNSFSQRRQVYEGSIHKCPNCGESVGSFMTYCPLCGVEFRDTQGSSTVELFAQQLQQLESQRIQQLDLYGTDRNSKKACDKSINKQIANLIRNFSVPNTKEDVYEFMILAASNIDDSVYDGNHDSSEIQISNAWIAKAEQVYNKAKISFRKSQDFINIKSIYDTKMKAVSKSKRSGYSVILILLLMFLISYGGLGLMSYMDKKEEKELEEKLNATVVEIQSDLDNERFDSALVKANSLNFDESIDKEKSKKWDERKKELVQEITDLKIQKAREEITIPPEKSIVKMSESSKDYKGDNYKDVQKRLETAGFYFIKNEQLEDIILGLTTDEGEVEKVSINGVTKFKKGDEFPADADVVITYHTKKGD</sequence>
<protein>
    <submittedName>
        <fullName evidence="4">Double zinc ribbon</fullName>
    </submittedName>
</protein>
<keyword evidence="1" id="KW-0175">Coiled coil</keyword>
<reference evidence="4 5" key="1">
    <citation type="submission" date="2016-10" db="EMBL/GenBank/DDBJ databases">
        <authorList>
            <person name="de Groot N.N."/>
        </authorList>
    </citation>
    <scope>NUCLEOTIDE SEQUENCE [LARGE SCALE GENOMIC DNA]</scope>
    <source>
        <strain evidence="4 5">AR67</strain>
    </source>
</reference>